<organism evidence="1 2">
    <name type="scientific">Alkalibacillus flavidus</name>
    <dbReference type="NCBI Taxonomy" id="546021"/>
    <lineage>
        <taxon>Bacteria</taxon>
        <taxon>Bacillati</taxon>
        <taxon>Bacillota</taxon>
        <taxon>Bacilli</taxon>
        <taxon>Bacillales</taxon>
        <taxon>Bacillaceae</taxon>
        <taxon>Alkalibacillus</taxon>
    </lineage>
</organism>
<dbReference type="RefSeq" id="WP_354220250.1">
    <property type="nucleotide sequence ID" value="NZ_JBEPMX010000008.1"/>
</dbReference>
<dbReference type="EMBL" id="JBEPMX010000008">
    <property type="protein sequence ID" value="MET3683657.1"/>
    <property type="molecule type" value="Genomic_DNA"/>
</dbReference>
<evidence type="ECO:0000313" key="2">
    <source>
        <dbReference type="Proteomes" id="UP001549167"/>
    </source>
</evidence>
<protein>
    <submittedName>
        <fullName evidence="1">Uncharacterized protein</fullName>
    </submittedName>
</protein>
<reference evidence="1 2" key="1">
    <citation type="submission" date="2024-06" db="EMBL/GenBank/DDBJ databases">
        <title>Genomic Encyclopedia of Type Strains, Phase IV (KMG-IV): sequencing the most valuable type-strain genomes for metagenomic binning, comparative biology and taxonomic classification.</title>
        <authorList>
            <person name="Goeker M."/>
        </authorList>
    </citation>
    <scope>NUCLEOTIDE SEQUENCE [LARGE SCALE GENOMIC DNA]</scope>
    <source>
        <strain evidence="1 2">DSM 23520</strain>
    </source>
</reference>
<comment type="caution">
    <text evidence="1">The sequence shown here is derived from an EMBL/GenBank/DDBJ whole genome shotgun (WGS) entry which is preliminary data.</text>
</comment>
<gene>
    <name evidence="1" type="ORF">ABID56_001766</name>
</gene>
<sequence>MYDLLNDLIEDNMIYFVGYEDGKAIYEFDIYYSTIFRIETKDYTERTTFVKFLIGGLPAGTYQFNEDTEYLIRKHSLIDDIDMICLLHTNRLR</sequence>
<keyword evidence="2" id="KW-1185">Reference proteome</keyword>
<name>A0ABV2KX10_9BACI</name>
<evidence type="ECO:0000313" key="1">
    <source>
        <dbReference type="EMBL" id="MET3683657.1"/>
    </source>
</evidence>
<dbReference type="Proteomes" id="UP001549167">
    <property type="component" value="Unassembled WGS sequence"/>
</dbReference>
<accession>A0ABV2KX10</accession>
<proteinExistence type="predicted"/>